<feature type="transmembrane region" description="Helical" evidence="1">
    <location>
        <begin position="548"/>
        <end position="565"/>
    </location>
</feature>
<protein>
    <recommendedName>
        <fullName evidence="3">Nose resistant-to-fluoxetine protein N-terminal domain-containing protein</fullName>
    </recommendedName>
</protein>
<feature type="transmembrane region" description="Helical" evidence="1">
    <location>
        <begin position="585"/>
        <end position="606"/>
    </location>
</feature>
<dbReference type="PANTHER" id="PTHR11161:SF4">
    <property type="entry name" value="DROP DEAD"/>
    <property type="match status" value="1"/>
</dbReference>
<organism evidence="4 5">
    <name type="scientific">Cloeon dipterum</name>
    <dbReference type="NCBI Taxonomy" id="197152"/>
    <lineage>
        <taxon>Eukaryota</taxon>
        <taxon>Metazoa</taxon>
        <taxon>Ecdysozoa</taxon>
        <taxon>Arthropoda</taxon>
        <taxon>Hexapoda</taxon>
        <taxon>Insecta</taxon>
        <taxon>Pterygota</taxon>
        <taxon>Palaeoptera</taxon>
        <taxon>Ephemeroptera</taxon>
        <taxon>Pisciforma</taxon>
        <taxon>Baetidae</taxon>
        <taxon>Cloeon</taxon>
    </lineage>
</organism>
<dbReference type="OrthoDB" id="6629899at2759"/>
<feature type="signal peptide" evidence="2">
    <location>
        <begin position="1"/>
        <end position="22"/>
    </location>
</feature>
<keyword evidence="1" id="KW-0472">Membrane</keyword>
<evidence type="ECO:0000313" key="5">
    <source>
        <dbReference type="Proteomes" id="UP000494165"/>
    </source>
</evidence>
<dbReference type="AlphaFoldDB" id="A0A8S1BQW9"/>
<accession>A0A8S1BQW9</accession>
<feature type="transmembrane region" description="Helical" evidence="1">
    <location>
        <begin position="372"/>
        <end position="393"/>
    </location>
</feature>
<dbReference type="InterPro" id="IPR052728">
    <property type="entry name" value="O2_lipid_transport_reg"/>
</dbReference>
<comment type="caution">
    <text evidence="4">The sequence shown here is derived from an EMBL/GenBank/DDBJ whole genome shotgun (WGS) entry which is preliminary data.</text>
</comment>
<feature type="transmembrane region" description="Helical" evidence="1">
    <location>
        <begin position="339"/>
        <end position="360"/>
    </location>
</feature>
<reference evidence="4 5" key="1">
    <citation type="submission" date="2020-04" db="EMBL/GenBank/DDBJ databases">
        <authorList>
            <person name="Alioto T."/>
            <person name="Alioto T."/>
            <person name="Gomez Garrido J."/>
        </authorList>
    </citation>
    <scope>NUCLEOTIDE SEQUENCE [LARGE SCALE GENOMIC DNA]</scope>
</reference>
<keyword evidence="1" id="KW-1133">Transmembrane helix</keyword>
<feature type="chain" id="PRO_5035729493" description="Nose resistant-to-fluoxetine protein N-terminal domain-containing protein" evidence="2">
    <location>
        <begin position="23"/>
        <end position="750"/>
    </location>
</feature>
<dbReference type="Pfam" id="PF01757">
    <property type="entry name" value="Acyl_transf_3"/>
    <property type="match status" value="1"/>
</dbReference>
<dbReference type="GO" id="GO:0016747">
    <property type="term" value="F:acyltransferase activity, transferring groups other than amino-acyl groups"/>
    <property type="evidence" value="ECO:0007669"/>
    <property type="project" value="InterPro"/>
</dbReference>
<feature type="transmembrane region" description="Helical" evidence="1">
    <location>
        <begin position="618"/>
        <end position="641"/>
    </location>
</feature>
<feature type="transmembrane region" description="Helical" evidence="1">
    <location>
        <begin position="224"/>
        <end position="243"/>
    </location>
</feature>
<dbReference type="EMBL" id="CADEPI010000001">
    <property type="protein sequence ID" value="CAB3359486.1"/>
    <property type="molecule type" value="Genomic_DNA"/>
</dbReference>
<feature type="transmembrane region" description="Helical" evidence="1">
    <location>
        <begin position="469"/>
        <end position="487"/>
    </location>
</feature>
<feature type="transmembrane region" description="Helical" evidence="1">
    <location>
        <begin position="661"/>
        <end position="687"/>
    </location>
</feature>
<proteinExistence type="predicted"/>
<evidence type="ECO:0000259" key="3">
    <source>
        <dbReference type="SMART" id="SM00703"/>
    </source>
</evidence>
<gene>
    <name evidence="4" type="ORF">CLODIP_2_CD05193</name>
</gene>
<feature type="domain" description="Nose resistant-to-fluoxetine protein N-terminal" evidence="3">
    <location>
        <begin position="63"/>
        <end position="202"/>
    </location>
</feature>
<keyword evidence="5" id="KW-1185">Reference proteome</keyword>
<keyword evidence="2" id="KW-0732">Signal</keyword>
<feature type="transmembrane region" description="Helical" evidence="1">
    <location>
        <begin position="299"/>
        <end position="319"/>
    </location>
</feature>
<sequence>MEEDGLRLILWILLSLVALGESSQNFTIPKFELPKYVSTHSNSKLLGDIFSMQPPFAPWDSKDEQCRKDSLRFYEGVKNLEMWALKMHDATGKLASGLLNGNLNQLGDFEQCLSVTKGQYCLARAYLEPLASTTDDDNVLDLMHSHKMVQSTAFDGVRFFPSFSAISWAFCVPSSCSHREVQSSLRRLARRYNATTEGLRLHVQVDSDGCVVRNKEGIIRKGPLITMSIVLLVVAFAIFGTLADAKLKRDRLEGKISDGQLPPAKQRFLLAFSLSRNTGDLMKTDTAFDDINCLHGIRAVFSLIIYLIHRGVFGLFIPFTNRTELAEDFEGAWTMIFRAFLNNVDTFVVLSGLLTSYYTIKKLQSGKKISVLMMYLTRYVKFTPIFVITVMLVKDMDYWIQSPQVIRVAQHFVNGCKNGFWKSFIYMNNFDGMDHMCYPPSHQLVTDMQMYLAAPFIILAMYKNPRLTTAALTGVLAVLGVLRYVVIHKWHLSTFIYHGISLSQMVDAADRMYLNPLHRMTPYLAGIMLGYFLRVTGRRSLLRKDQMYAGWAVALICGYYSFFGPSEIAERGYKYQPHDSAVFGVLQPVLWSICLCWCIYACYTGYGGMLNSFLSWKGFVVFSKLSYAFYMVQILLIFGGIASIRTPQYYKMNSVFDLNELFLLVVCSVALTLLFLLPLAHVLALATGADLREAEERLASSRRFQARSYSYSVVESRHLRNLEGVKHPPSNLRFREGFLGFLADHDTRKI</sequence>
<evidence type="ECO:0000313" key="4">
    <source>
        <dbReference type="EMBL" id="CAB3359486.1"/>
    </source>
</evidence>
<keyword evidence="1" id="KW-0812">Transmembrane</keyword>
<dbReference type="InterPro" id="IPR002656">
    <property type="entry name" value="Acyl_transf_3_dom"/>
</dbReference>
<dbReference type="Pfam" id="PF20146">
    <property type="entry name" value="NRF"/>
    <property type="match status" value="1"/>
</dbReference>
<dbReference type="InterPro" id="IPR006621">
    <property type="entry name" value="Nose-resist-to-fluoxetine_N"/>
</dbReference>
<dbReference type="SMART" id="SM00703">
    <property type="entry name" value="NRF"/>
    <property type="match status" value="1"/>
</dbReference>
<evidence type="ECO:0000256" key="1">
    <source>
        <dbReference type="SAM" id="Phobius"/>
    </source>
</evidence>
<name>A0A8S1BQW9_9INSE</name>
<dbReference type="PANTHER" id="PTHR11161">
    <property type="entry name" value="O-ACYLTRANSFERASE"/>
    <property type="match status" value="1"/>
</dbReference>
<dbReference type="Proteomes" id="UP000494165">
    <property type="component" value="Unassembled WGS sequence"/>
</dbReference>
<evidence type="ECO:0000256" key="2">
    <source>
        <dbReference type="SAM" id="SignalP"/>
    </source>
</evidence>